<dbReference type="EMBL" id="UOFD01000077">
    <property type="protein sequence ID" value="VAW54403.1"/>
    <property type="molecule type" value="Genomic_DNA"/>
</dbReference>
<dbReference type="InterPro" id="IPR050855">
    <property type="entry name" value="NDM-1-like"/>
</dbReference>
<dbReference type="Gene3D" id="3.60.15.10">
    <property type="entry name" value="Ribonuclease Z/Hydroxyacylglutathione hydrolase-like"/>
    <property type="match status" value="1"/>
</dbReference>
<dbReference type="PANTHER" id="PTHR42951">
    <property type="entry name" value="METALLO-BETA-LACTAMASE DOMAIN-CONTAINING"/>
    <property type="match status" value="1"/>
</dbReference>
<reference evidence="2" key="1">
    <citation type="submission" date="2018-06" db="EMBL/GenBank/DDBJ databases">
        <authorList>
            <person name="Zhirakovskaya E."/>
        </authorList>
    </citation>
    <scope>NUCLEOTIDE SEQUENCE</scope>
</reference>
<feature type="domain" description="Metallo-beta-lactamase" evidence="1">
    <location>
        <begin position="92"/>
        <end position="279"/>
    </location>
</feature>
<protein>
    <submittedName>
        <fullName evidence="2">MBL-fold metallo-hydrolase superfamily</fullName>
    </submittedName>
</protein>
<dbReference type="InterPro" id="IPR001279">
    <property type="entry name" value="Metallo-B-lactamas"/>
</dbReference>
<dbReference type="AlphaFoldDB" id="A0A3B0WPN7"/>
<organism evidence="2">
    <name type="scientific">hydrothermal vent metagenome</name>
    <dbReference type="NCBI Taxonomy" id="652676"/>
    <lineage>
        <taxon>unclassified sequences</taxon>
        <taxon>metagenomes</taxon>
        <taxon>ecological metagenomes</taxon>
    </lineage>
</organism>
<dbReference type="SMART" id="SM00849">
    <property type="entry name" value="Lactamase_B"/>
    <property type="match status" value="1"/>
</dbReference>
<sequence length="352" mass="38416">MHHNINQNINMHTSIKTAALLFTLLTINACSPSNDNTTDKTTSQISPPVAKTLLTTDTSTDNFPYAFEKIAENTWVMHGPLEMPNPQNKGFMNNPGIVKTSAGLVVIDPGSTLQIGNNVLTEIKKISGQDIVAVFNTHIHGDHWLANQSIKAAYPNVKIYGHKKMLAEIENGEGESWVELMDSMTEGASKGTIVVGPNSTVKNDDIIKVGDTQFKIHHYGIAHTSADIMIEVVENSVIFLGDNVLTQRIPRTSDGTISGSIATIKTMLENNVKTYVPGHGPTGDKTMVENYLNYLTLIYAAAQKTFEEDLDSSDVLTITTETTAAYKNWPGYDDLLGSHGAQAYSEVEEAEF</sequence>
<gene>
    <name evidence="2" type="ORF">MNBD_GAMMA06-830</name>
</gene>
<keyword evidence="2" id="KW-0378">Hydrolase</keyword>
<dbReference type="PANTHER" id="PTHR42951:SF4">
    <property type="entry name" value="ACYL-COENZYME A THIOESTERASE MBLAC2"/>
    <property type="match status" value="1"/>
</dbReference>
<name>A0A3B0WPN7_9ZZZZ</name>
<evidence type="ECO:0000259" key="1">
    <source>
        <dbReference type="SMART" id="SM00849"/>
    </source>
</evidence>
<dbReference type="CDD" id="cd16282">
    <property type="entry name" value="metallo-hydrolase-like_MBL-fold"/>
    <property type="match status" value="1"/>
</dbReference>
<dbReference type="Pfam" id="PF00753">
    <property type="entry name" value="Lactamase_B"/>
    <property type="match status" value="1"/>
</dbReference>
<dbReference type="InterPro" id="IPR036866">
    <property type="entry name" value="RibonucZ/Hydroxyglut_hydro"/>
</dbReference>
<evidence type="ECO:0000313" key="2">
    <source>
        <dbReference type="EMBL" id="VAW54403.1"/>
    </source>
</evidence>
<proteinExistence type="predicted"/>
<accession>A0A3B0WPN7</accession>
<dbReference type="GO" id="GO:0016787">
    <property type="term" value="F:hydrolase activity"/>
    <property type="evidence" value="ECO:0007669"/>
    <property type="project" value="UniProtKB-KW"/>
</dbReference>
<dbReference type="SUPFAM" id="SSF56281">
    <property type="entry name" value="Metallo-hydrolase/oxidoreductase"/>
    <property type="match status" value="1"/>
</dbReference>